<feature type="region of interest" description="Disordered" evidence="1">
    <location>
        <begin position="1"/>
        <end position="20"/>
    </location>
</feature>
<dbReference type="GeneID" id="91567106"/>
<evidence type="ECO:0000313" key="4">
    <source>
        <dbReference type="Proteomes" id="UP001519291"/>
    </source>
</evidence>
<dbReference type="SUPFAM" id="SSF55729">
    <property type="entry name" value="Acyl-CoA N-acyltransferases (Nat)"/>
    <property type="match status" value="1"/>
</dbReference>
<dbReference type="Gene3D" id="3.40.630.30">
    <property type="match status" value="1"/>
</dbReference>
<sequence length="209" mass="22819">MKNTDHHTNAVTTQHDPFLAHGRGQAPVYEMQPAAGADRRAVSDLIADRILQLGEDARVGIEAPGATVVDLVGQTEEGRPIVWLMREDSRLLGCIALLGSTPGHGWSAEQLAEPALSVIALFTDPRCRGQGLSRFMVWWALDYAARLGGVDWLRGVARSDRLMRYARDDMRCSGVETVLRGGRHVHLLQHCPRRTPSLAALIAESTPAA</sequence>
<evidence type="ECO:0000313" key="3">
    <source>
        <dbReference type="EMBL" id="MBP2400741.1"/>
    </source>
</evidence>
<evidence type="ECO:0000259" key="2">
    <source>
        <dbReference type="PROSITE" id="PS51186"/>
    </source>
</evidence>
<evidence type="ECO:0000256" key="1">
    <source>
        <dbReference type="SAM" id="MobiDB-lite"/>
    </source>
</evidence>
<dbReference type="EMBL" id="JAGIOH010000001">
    <property type="protein sequence ID" value="MBP2400741.1"/>
    <property type="molecule type" value="Genomic_DNA"/>
</dbReference>
<organism evidence="3 4">
    <name type="scientific">Streptomyces syringium</name>
    <dbReference type="NCBI Taxonomy" id="76729"/>
    <lineage>
        <taxon>Bacteria</taxon>
        <taxon>Bacillati</taxon>
        <taxon>Actinomycetota</taxon>
        <taxon>Actinomycetes</taxon>
        <taxon>Kitasatosporales</taxon>
        <taxon>Streptomycetaceae</taxon>
        <taxon>Streptomyces</taxon>
    </lineage>
</organism>
<reference evidence="3 4" key="1">
    <citation type="submission" date="2021-03" db="EMBL/GenBank/DDBJ databases">
        <title>Sequencing the genomes of 1000 actinobacteria strains.</title>
        <authorList>
            <person name="Klenk H.-P."/>
        </authorList>
    </citation>
    <scope>NUCLEOTIDE SEQUENCE [LARGE SCALE GENOMIC DNA]</scope>
    <source>
        <strain evidence="3 4">DSM 41480</strain>
    </source>
</reference>
<dbReference type="InterPro" id="IPR000182">
    <property type="entry name" value="GNAT_dom"/>
</dbReference>
<dbReference type="RefSeq" id="WP_209513329.1">
    <property type="nucleotide sequence ID" value="NZ_JAGIOH010000001.1"/>
</dbReference>
<dbReference type="Pfam" id="PF00583">
    <property type="entry name" value="Acetyltransf_1"/>
    <property type="match status" value="1"/>
</dbReference>
<protein>
    <submittedName>
        <fullName evidence="3">GNAT superfamily N-acetyltransferase</fullName>
    </submittedName>
</protein>
<dbReference type="InterPro" id="IPR016181">
    <property type="entry name" value="Acyl_CoA_acyltransferase"/>
</dbReference>
<gene>
    <name evidence="3" type="ORF">JO379_000210</name>
</gene>
<keyword evidence="4" id="KW-1185">Reference proteome</keyword>
<dbReference type="CDD" id="cd04301">
    <property type="entry name" value="NAT_SF"/>
    <property type="match status" value="1"/>
</dbReference>
<dbReference type="Proteomes" id="UP001519291">
    <property type="component" value="Unassembled WGS sequence"/>
</dbReference>
<comment type="caution">
    <text evidence="3">The sequence shown here is derived from an EMBL/GenBank/DDBJ whole genome shotgun (WGS) entry which is preliminary data.</text>
</comment>
<proteinExistence type="predicted"/>
<name>A0ABS4XW56_9ACTN</name>
<dbReference type="PROSITE" id="PS51186">
    <property type="entry name" value="GNAT"/>
    <property type="match status" value="1"/>
</dbReference>
<feature type="domain" description="N-acetyltransferase" evidence="2">
    <location>
        <begin position="37"/>
        <end position="194"/>
    </location>
</feature>
<accession>A0ABS4XW56</accession>